<feature type="region of interest" description="Disordered" evidence="3">
    <location>
        <begin position="122"/>
        <end position="290"/>
    </location>
</feature>
<feature type="compositionally biased region" description="Polar residues" evidence="3">
    <location>
        <begin position="80"/>
        <end position="93"/>
    </location>
</feature>
<feature type="region of interest" description="Disordered" evidence="3">
    <location>
        <begin position="821"/>
        <end position="870"/>
    </location>
</feature>
<evidence type="ECO:0000259" key="4">
    <source>
        <dbReference type="PROSITE" id="PS50303"/>
    </source>
</evidence>
<feature type="compositionally biased region" description="Low complexity" evidence="3">
    <location>
        <begin position="1"/>
        <end position="16"/>
    </location>
</feature>
<name>A0A7S1VIA4_9STRA</name>
<feature type="repeat" description="Pumilio" evidence="2">
    <location>
        <begin position="597"/>
        <end position="632"/>
    </location>
</feature>
<feature type="compositionally biased region" description="Low complexity" evidence="3">
    <location>
        <begin position="275"/>
        <end position="290"/>
    </location>
</feature>
<evidence type="ECO:0000256" key="2">
    <source>
        <dbReference type="PROSITE-ProRule" id="PRU00317"/>
    </source>
</evidence>
<dbReference type="PROSITE" id="PS50302">
    <property type="entry name" value="PUM"/>
    <property type="match status" value="7"/>
</dbReference>
<dbReference type="InterPro" id="IPR016024">
    <property type="entry name" value="ARM-type_fold"/>
</dbReference>
<evidence type="ECO:0000256" key="3">
    <source>
        <dbReference type="SAM" id="MobiDB-lite"/>
    </source>
</evidence>
<feature type="region of interest" description="Disordered" evidence="3">
    <location>
        <begin position="354"/>
        <end position="427"/>
    </location>
</feature>
<feature type="repeat" description="Pumilio" evidence="2">
    <location>
        <begin position="561"/>
        <end position="596"/>
    </location>
</feature>
<dbReference type="CDD" id="cd07920">
    <property type="entry name" value="Pumilio"/>
    <property type="match status" value="1"/>
</dbReference>
<dbReference type="InterPro" id="IPR033133">
    <property type="entry name" value="PUM-HD"/>
</dbReference>
<proteinExistence type="predicted"/>
<feature type="compositionally biased region" description="Low complexity" evidence="3">
    <location>
        <begin position="174"/>
        <end position="193"/>
    </location>
</feature>
<feature type="repeat" description="Pumilio" evidence="2">
    <location>
        <begin position="439"/>
        <end position="474"/>
    </location>
</feature>
<dbReference type="PANTHER" id="PTHR12537">
    <property type="entry name" value="RNA BINDING PROTEIN PUMILIO-RELATED"/>
    <property type="match status" value="1"/>
</dbReference>
<protein>
    <recommendedName>
        <fullName evidence="4">PUM-HD domain-containing protein</fullName>
    </recommendedName>
</protein>
<dbReference type="InterPro" id="IPR033712">
    <property type="entry name" value="Pumilio_RNA-bd"/>
</dbReference>
<dbReference type="EMBL" id="HBGK01041219">
    <property type="protein sequence ID" value="CAD9300650.1"/>
    <property type="molecule type" value="Transcribed_RNA"/>
</dbReference>
<dbReference type="SMART" id="SM00025">
    <property type="entry name" value="Pumilio"/>
    <property type="match status" value="8"/>
</dbReference>
<feature type="repeat" description="Pumilio" evidence="2">
    <location>
        <begin position="475"/>
        <end position="510"/>
    </location>
</feature>
<feature type="region of interest" description="Disordered" evidence="3">
    <location>
        <begin position="1"/>
        <end position="107"/>
    </location>
</feature>
<dbReference type="Pfam" id="PF00806">
    <property type="entry name" value="PUF"/>
    <property type="match status" value="8"/>
</dbReference>
<dbReference type="FunFam" id="1.25.10.10:FF:000237">
    <property type="entry name" value="Pumilio homolog 9"/>
    <property type="match status" value="1"/>
</dbReference>
<reference evidence="5" key="1">
    <citation type="submission" date="2021-01" db="EMBL/GenBank/DDBJ databases">
        <authorList>
            <person name="Corre E."/>
            <person name="Pelletier E."/>
            <person name="Niang G."/>
            <person name="Scheremetjew M."/>
            <person name="Finn R."/>
            <person name="Kale V."/>
            <person name="Holt S."/>
            <person name="Cochrane G."/>
            <person name="Meng A."/>
            <person name="Brown T."/>
            <person name="Cohen L."/>
        </authorList>
    </citation>
    <scope>NUCLEOTIDE SEQUENCE</scope>
    <source>
        <strain evidence="5">CCMP 410</strain>
    </source>
</reference>
<dbReference type="PANTHER" id="PTHR12537:SF13">
    <property type="entry name" value="PUMILIO HOMOLOGY DOMAIN FAMILY MEMBER 4"/>
    <property type="match status" value="1"/>
</dbReference>
<gene>
    <name evidence="5" type="ORF">GOCE00092_LOCUS21525</name>
</gene>
<dbReference type="InterPro" id="IPR001313">
    <property type="entry name" value="Pumilio_RNA-bd_rpt"/>
</dbReference>
<dbReference type="GO" id="GO:0003729">
    <property type="term" value="F:mRNA binding"/>
    <property type="evidence" value="ECO:0007669"/>
    <property type="project" value="TreeGrafter"/>
</dbReference>
<evidence type="ECO:0000313" key="5">
    <source>
        <dbReference type="EMBL" id="CAD9300650.1"/>
    </source>
</evidence>
<feature type="compositionally biased region" description="Polar residues" evidence="3">
    <location>
        <begin position="54"/>
        <end position="63"/>
    </location>
</feature>
<dbReference type="GO" id="GO:0010608">
    <property type="term" value="P:post-transcriptional regulation of gene expression"/>
    <property type="evidence" value="ECO:0007669"/>
    <property type="project" value="TreeGrafter"/>
</dbReference>
<dbReference type="SUPFAM" id="SSF48371">
    <property type="entry name" value="ARM repeat"/>
    <property type="match status" value="1"/>
</dbReference>
<feature type="domain" description="PUM-HD" evidence="4">
    <location>
        <begin position="417"/>
        <end position="769"/>
    </location>
</feature>
<evidence type="ECO:0000256" key="1">
    <source>
        <dbReference type="ARBA" id="ARBA00022737"/>
    </source>
</evidence>
<organism evidence="5">
    <name type="scientific">Grammatophora oceanica</name>
    <dbReference type="NCBI Taxonomy" id="210454"/>
    <lineage>
        <taxon>Eukaryota</taxon>
        <taxon>Sar</taxon>
        <taxon>Stramenopiles</taxon>
        <taxon>Ochrophyta</taxon>
        <taxon>Bacillariophyta</taxon>
        <taxon>Fragilariophyceae</taxon>
        <taxon>Fragilariophycidae</taxon>
        <taxon>Rhabdonematales</taxon>
        <taxon>Grammatophoraceae</taxon>
        <taxon>Grammatophora</taxon>
    </lineage>
</organism>
<keyword evidence="1" id="KW-0677">Repeat</keyword>
<dbReference type="GO" id="GO:0005737">
    <property type="term" value="C:cytoplasm"/>
    <property type="evidence" value="ECO:0007669"/>
    <property type="project" value="TreeGrafter"/>
</dbReference>
<feature type="compositionally biased region" description="Polar residues" evidence="3">
    <location>
        <begin position="385"/>
        <end position="397"/>
    </location>
</feature>
<feature type="compositionally biased region" description="Low complexity" evidence="3">
    <location>
        <begin position="64"/>
        <end position="79"/>
    </location>
</feature>
<feature type="compositionally biased region" description="Polar residues" evidence="3">
    <location>
        <begin position="262"/>
        <end position="274"/>
    </location>
</feature>
<dbReference type="PROSITE" id="PS50303">
    <property type="entry name" value="PUM_HD"/>
    <property type="match status" value="1"/>
</dbReference>
<accession>A0A7S1VIA4</accession>
<dbReference type="AlphaFoldDB" id="A0A7S1VIA4"/>
<dbReference type="Gene3D" id="1.25.10.10">
    <property type="entry name" value="Leucine-rich Repeat Variant"/>
    <property type="match status" value="1"/>
</dbReference>
<feature type="compositionally biased region" description="Polar residues" evidence="3">
    <location>
        <begin position="207"/>
        <end position="222"/>
    </location>
</feature>
<feature type="repeat" description="Pumilio" evidence="2">
    <location>
        <begin position="669"/>
        <end position="704"/>
    </location>
</feature>
<feature type="repeat" description="Pumilio" evidence="2">
    <location>
        <begin position="705"/>
        <end position="742"/>
    </location>
</feature>
<feature type="compositionally biased region" description="Low complexity" evidence="3">
    <location>
        <begin position="410"/>
        <end position="422"/>
    </location>
</feature>
<dbReference type="InterPro" id="IPR011989">
    <property type="entry name" value="ARM-like"/>
</dbReference>
<sequence>MTPGSNAETSSPSASSGRQTYEGQSDVIGSLGDALTGMNLNGGASLLGQPFEKQGNSSTGVNWGSSPAPATSTSQATGSLHNGQRVPSSNNLLFGTDLNDLARPQAGSPVRKKSLELFLSQSPSRTLGQEVINLQQLTSGGATNGSAAEPQSRAPGPIAAPGNSSIGSGRKVDSPLGSGTGTSASSRSQSPSLYNSTGNESDHQRTPRTIPSYDTNRAFTSNPTTQAAGQQPPPPQSQFTTNGSDGAPFTSRIPSVPDMQRTESTGGYSQTGFDHQQSQQPHPPQVHHLQQPASLQPQVLYMAVPTPDGRGQMLQPVQMVQIPGQQATFVMPQQNAIPQLEQPQMMVIPTPQLGQQSGGALNSGLDAGRSSWQASAPSYGVPDGGTNQYGIDTSQGRSDYRVASSGGLGSSPPGISGPSSPSDAIASLYSAPQRPPLDALLGHVRRLSRDQVGCRLLQQALDEEGPMAATLILNEGISFWGEAMVDPFGNYLFQKILEKISAEERISLIKSVSARLVNASLNLHGTRSVQKVVELCAIDEVQCPEAKDGSDGTAAEILTRSLTPAAARLCIDSHGNHVIQRILLKLNHEHARFVFDAVATSVGDVARHRHGCCVIQRCLDSPTSEARSHLVHRIVEKCLELMQDAYGNYVVQYVLDVCGDDDVHAVCESVVGRVCLLAIQKFSSNVMEKCLERCTDRVKEEYLNELSDPERIRELMMDPFGNYVVQRALSVATHSQAVRLVEAMRPHLIASQPGNPHGQRNGGMRNTAGGRRIMAKICRRFPNFTLTSMGTQEELYSQKQAHHKRPHHAQMGYMNGHHQYGGHHHPHQPNTMPPYGPPSQHRGAAPQYIEAPSPGYFDPMRSGPSTYHQM</sequence>
<feature type="repeat" description="Pumilio" evidence="2">
    <location>
        <begin position="633"/>
        <end position="668"/>
    </location>
</feature>
<feature type="compositionally biased region" description="Polar residues" evidence="3">
    <location>
        <begin position="122"/>
        <end position="146"/>
    </location>
</feature>